<dbReference type="GO" id="GO:0015031">
    <property type="term" value="P:protein transport"/>
    <property type="evidence" value="ECO:0007669"/>
    <property type="project" value="TreeGrafter"/>
</dbReference>
<dbReference type="GeneTree" id="ENSGT00940000164012"/>
<dbReference type="InterPro" id="IPR011022">
    <property type="entry name" value="Arrestin_C-like"/>
</dbReference>
<evidence type="ECO:0000313" key="5">
    <source>
        <dbReference type="Proteomes" id="UP000261420"/>
    </source>
</evidence>
<dbReference type="PANTHER" id="PTHR11188:SF135">
    <property type="entry name" value="ARRESTIN DOMAIN CONTAINING 3-LIKE-RELATED"/>
    <property type="match status" value="1"/>
</dbReference>
<evidence type="ECO:0000259" key="3">
    <source>
        <dbReference type="SMART" id="SM01017"/>
    </source>
</evidence>
<dbReference type="Ensembl" id="ENSSDUT00000022667.1">
    <property type="protein sequence ID" value="ENSSDUP00000022259.1"/>
    <property type="gene ID" value="ENSSDUG00000016187.1"/>
</dbReference>
<feature type="domain" description="Arrestin C-terminal-like" evidence="3">
    <location>
        <begin position="188"/>
        <end position="313"/>
    </location>
</feature>
<dbReference type="GO" id="GO:0005737">
    <property type="term" value="C:cytoplasm"/>
    <property type="evidence" value="ECO:0007669"/>
    <property type="project" value="TreeGrafter"/>
</dbReference>
<dbReference type="InterPro" id="IPR050357">
    <property type="entry name" value="Arrestin_domain-protein"/>
</dbReference>
<dbReference type="InterPro" id="IPR014756">
    <property type="entry name" value="Ig_E-set"/>
</dbReference>
<dbReference type="GO" id="GO:0005886">
    <property type="term" value="C:plasma membrane"/>
    <property type="evidence" value="ECO:0007669"/>
    <property type="project" value="TreeGrafter"/>
</dbReference>
<dbReference type="Pfam" id="PF00339">
    <property type="entry name" value="Arrestin_N"/>
    <property type="match status" value="1"/>
</dbReference>
<organism evidence="4 5">
    <name type="scientific">Seriola dumerili</name>
    <name type="common">Greater amberjack</name>
    <name type="synonym">Caranx dumerili</name>
    <dbReference type="NCBI Taxonomy" id="41447"/>
    <lineage>
        <taxon>Eukaryota</taxon>
        <taxon>Metazoa</taxon>
        <taxon>Chordata</taxon>
        <taxon>Craniata</taxon>
        <taxon>Vertebrata</taxon>
        <taxon>Euteleostomi</taxon>
        <taxon>Actinopterygii</taxon>
        <taxon>Neopterygii</taxon>
        <taxon>Teleostei</taxon>
        <taxon>Neoteleostei</taxon>
        <taxon>Acanthomorphata</taxon>
        <taxon>Carangaria</taxon>
        <taxon>Carangiformes</taxon>
        <taxon>Carangidae</taxon>
        <taxon>Seriola</taxon>
    </lineage>
</organism>
<evidence type="ECO:0000256" key="1">
    <source>
        <dbReference type="ARBA" id="ARBA00005298"/>
    </source>
</evidence>
<accession>A0A3B4UV55</accession>
<dbReference type="PANTHER" id="PTHR11188">
    <property type="entry name" value="ARRESTIN DOMAIN CONTAINING PROTEIN"/>
    <property type="match status" value="1"/>
</dbReference>
<reference evidence="4" key="1">
    <citation type="submission" date="2025-08" db="UniProtKB">
        <authorList>
            <consortium name="Ensembl"/>
        </authorList>
    </citation>
    <scope>IDENTIFICATION</scope>
</reference>
<keyword evidence="5" id="KW-1185">Reference proteome</keyword>
<dbReference type="GO" id="GO:0007399">
    <property type="term" value="P:nervous system development"/>
    <property type="evidence" value="ECO:0007669"/>
    <property type="project" value="UniProtKB-ARBA"/>
</dbReference>
<dbReference type="Pfam" id="PF02752">
    <property type="entry name" value="Arrestin_C"/>
    <property type="match status" value="1"/>
</dbReference>
<reference evidence="4" key="2">
    <citation type="submission" date="2025-09" db="UniProtKB">
        <authorList>
            <consortium name="Ensembl"/>
        </authorList>
    </citation>
    <scope>IDENTIFICATION</scope>
</reference>
<proteinExistence type="inferred from homology"/>
<name>A0A3B4UV55_SERDU</name>
<evidence type="ECO:0000256" key="2">
    <source>
        <dbReference type="SAM" id="MobiDB-lite"/>
    </source>
</evidence>
<evidence type="ECO:0000313" key="4">
    <source>
        <dbReference type="Ensembl" id="ENSSDUP00000022259.1"/>
    </source>
</evidence>
<dbReference type="Proteomes" id="UP000261420">
    <property type="component" value="Unplaced"/>
</dbReference>
<feature type="region of interest" description="Disordered" evidence="2">
    <location>
        <begin position="330"/>
        <end position="379"/>
    </location>
</feature>
<dbReference type="InterPro" id="IPR014752">
    <property type="entry name" value="Arrestin-like_C"/>
</dbReference>
<dbReference type="SUPFAM" id="SSF81296">
    <property type="entry name" value="E set domains"/>
    <property type="match status" value="2"/>
</dbReference>
<feature type="compositionally biased region" description="Pro residues" evidence="2">
    <location>
        <begin position="349"/>
        <end position="361"/>
    </location>
</feature>
<dbReference type="Gene3D" id="2.60.40.640">
    <property type="match status" value="2"/>
</dbReference>
<comment type="similarity">
    <text evidence="1">Belongs to the arrestin family.</text>
</comment>
<sequence>MSTTVKSLKVTYNPVNGKETFTNGDWVSGQVTLEVSKDCQINSLFIKFKGKAEVLWTERHGKTTVVYHSKDKYFSLKHYFIRDKNLTGNDNETLMTTQHGDTYSSVVAPGCHVYPFNFQIPFQDMPCSFTGSAGKIVYLLEAKLSRSMRIATRDSTKINFMSNADPASVPGIMTPQHESKDKKLKIFTSGAVSMDVDIEKTGFFQGEGLKVLACIQNNSSREIKPKYCVYKKHSFFARGKRRLHTIDLLKEVGEPIPPSANTKVTRVITIPHDMEPSILNCNIIKVEYRLRVYLDVKYALDPEIKFPIIIMPASRVPAVVPPPAAAAAAAAATTSSDSGLEPFGKTTPPAAPQPFDPPPPYEAHGMYPPLTDFGNISEK</sequence>
<protein>
    <submittedName>
        <fullName evidence="4">Arrestin domain-containing protein 3-like</fullName>
    </submittedName>
</protein>
<dbReference type="AlphaFoldDB" id="A0A3B4UV55"/>
<dbReference type="SMART" id="SM01017">
    <property type="entry name" value="Arrestin_C"/>
    <property type="match status" value="1"/>
</dbReference>
<dbReference type="STRING" id="41447.ENSSDUP00000022259"/>
<dbReference type="InterPro" id="IPR011021">
    <property type="entry name" value="Arrestin-like_N"/>
</dbReference>